<feature type="compositionally biased region" description="Low complexity" evidence="1">
    <location>
        <begin position="386"/>
        <end position="401"/>
    </location>
</feature>
<dbReference type="SUPFAM" id="SSF54373">
    <property type="entry name" value="FAD-linked reductases, C-terminal domain"/>
    <property type="match status" value="1"/>
</dbReference>
<feature type="compositionally biased region" description="Polar residues" evidence="1">
    <location>
        <begin position="402"/>
        <end position="431"/>
    </location>
</feature>
<dbReference type="Proteomes" id="UP000325902">
    <property type="component" value="Unassembled WGS sequence"/>
</dbReference>
<keyword evidence="3" id="KW-0808">Transferase</keyword>
<keyword evidence="3" id="KW-0489">Methyltransferase</keyword>
<dbReference type="PRINTS" id="PR00419">
    <property type="entry name" value="ADXRDTASE"/>
</dbReference>
<dbReference type="InterPro" id="IPR036188">
    <property type="entry name" value="FAD/NAD-bd_sf"/>
</dbReference>
<evidence type="ECO:0000259" key="2">
    <source>
        <dbReference type="Pfam" id="PF01593"/>
    </source>
</evidence>
<protein>
    <submittedName>
        <fullName evidence="3">Lysine-specific histone demethylase 1-like protein 3</fullName>
    </submittedName>
</protein>
<feature type="domain" description="Amine oxidase" evidence="2">
    <location>
        <begin position="92"/>
        <end position="409"/>
    </location>
</feature>
<comment type="caution">
    <text evidence="3">The sequence shown here is derived from an EMBL/GenBank/DDBJ whole genome shotgun (WGS) entry which is preliminary data.</text>
</comment>
<feature type="compositionally biased region" description="Low complexity" evidence="1">
    <location>
        <begin position="498"/>
        <end position="511"/>
    </location>
</feature>
<reference evidence="3 4" key="1">
    <citation type="journal article" date="2019" name="Sci. Rep.">
        <title>A multi-omics analysis of the grapevine pathogen Lasiodiplodia theobromae reveals that temperature affects the expression of virulence- and pathogenicity-related genes.</title>
        <authorList>
            <person name="Felix C."/>
            <person name="Meneses R."/>
            <person name="Goncalves M.F.M."/>
            <person name="Tilleman L."/>
            <person name="Duarte A.S."/>
            <person name="Jorrin-Novo J.V."/>
            <person name="Van de Peer Y."/>
            <person name="Deforce D."/>
            <person name="Van Nieuwerburgh F."/>
            <person name="Esteves A.C."/>
            <person name="Alves A."/>
        </authorList>
    </citation>
    <scope>NUCLEOTIDE SEQUENCE [LARGE SCALE GENOMIC DNA]</scope>
    <source>
        <strain evidence="3 4">LA-SOL3</strain>
    </source>
</reference>
<dbReference type="GO" id="GO:0050660">
    <property type="term" value="F:flavin adenine dinucleotide binding"/>
    <property type="evidence" value="ECO:0007669"/>
    <property type="project" value="TreeGrafter"/>
</dbReference>
<dbReference type="Pfam" id="PF01593">
    <property type="entry name" value="Amino_oxidase"/>
    <property type="match status" value="2"/>
</dbReference>
<dbReference type="EMBL" id="VCHE01000012">
    <property type="protein sequence ID" value="KAB2578386.1"/>
    <property type="molecule type" value="Genomic_DNA"/>
</dbReference>
<name>A0A5N5DKF3_9PEZI</name>
<feature type="region of interest" description="Disordered" evidence="1">
    <location>
        <begin position="40"/>
        <end position="60"/>
    </location>
</feature>
<gene>
    <name evidence="3" type="ORF">DBV05_g2972</name>
</gene>
<dbReference type="InterPro" id="IPR002937">
    <property type="entry name" value="Amino_oxidase"/>
</dbReference>
<dbReference type="GO" id="GO:0008168">
    <property type="term" value="F:methyltransferase activity"/>
    <property type="evidence" value="ECO:0007669"/>
    <property type="project" value="UniProtKB-KW"/>
</dbReference>
<dbReference type="GO" id="GO:0006338">
    <property type="term" value="P:chromatin remodeling"/>
    <property type="evidence" value="ECO:0007669"/>
    <property type="project" value="TreeGrafter"/>
</dbReference>
<dbReference type="SUPFAM" id="SSF51905">
    <property type="entry name" value="FAD/NAD(P)-binding domain"/>
    <property type="match status" value="1"/>
</dbReference>
<feature type="region of interest" description="Disordered" evidence="1">
    <location>
        <begin position="493"/>
        <end position="519"/>
    </location>
</feature>
<sequence>MELKAYKTRSIQGFNTDGTLDRARLDLLCSPHRPEYFLSSSPPRVDSGYNSPTLSPTAAELPTTTTMSLPLIRRALPKGGRKPHVCIVGAGVSGLRCADILLQAGLRVTVLEARNRVGGRRLMIFVEIVSGPNWIHGTEDNPILDLAKETGTISHNWDGRQCIFDPQGSPLPEKEAVEASETIWSIIGDGMEFSKQNSASIPASKSLLDYIHEKTKELYTDEDSNHLQEAEKEKKRHLLHKIAEMWGAFVGSPIQQQSMRFFWLEECIDGENLFVAETYHKILDRIAKPAREGADIQFGQYVKTVETIADAEGNENGAVQVRLADGNSMVFDEVVMTTPLGWLKRNKDTAFVPPLPERLSSAIDSIGYGCLDKVYITFPTAFWETSSPSSSSSSPDSIPTSARQSMPNTTATTAPVHQPDQTVTADGSSSDPSHHPGFTQWTAPLYAHDTNPAGWSQECVNMAALPGSTAYPTLLFYTFGPTSQHIASILKEGEKEQPTTATSPFSTTTPPSISPPAHSPTHHKLLSFFAPYYTRLPGFDAANPHHQPSAVLATGWTNDELAGYGSYCNFPVGLERGADDVEAMRRGVPDRRVWLAGEHTASFLALGTVTGAYWSGEGVGRAVAWAYGCGGEREGEGGADGVNEGGEVVAKV</sequence>
<dbReference type="PANTHER" id="PTHR10742">
    <property type="entry name" value="FLAVIN MONOAMINE OXIDASE"/>
    <property type="match status" value="1"/>
</dbReference>
<dbReference type="GO" id="GO:0032259">
    <property type="term" value="P:methylation"/>
    <property type="evidence" value="ECO:0007669"/>
    <property type="project" value="UniProtKB-KW"/>
</dbReference>
<proteinExistence type="predicted"/>
<dbReference type="AlphaFoldDB" id="A0A5N5DKF3"/>
<feature type="region of interest" description="Disordered" evidence="1">
    <location>
        <begin position="384"/>
        <end position="441"/>
    </location>
</feature>
<feature type="domain" description="Amine oxidase" evidence="2">
    <location>
        <begin position="546"/>
        <end position="619"/>
    </location>
</feature>
<organism evidence="3 4">
    <name type="scientific">Lasiodiplodia theobromae</name>
    <dbReference type="NCBI Taxonomy" id="45133"/>
    <lineage>
        <taxon>Eukaryota</taxon>
        <taxon>Fungi</taxon>
        <taxon>Dikarya</taxon>
        <taxon>Ascomycota</taxon>
        <taxon>Pezizomycotina</taxon>
        <taxon>Dothideomycetes</taxon>
        <taxon>Dothideomycetes incertae sedis</taxon>
        <taxon>Botryosphaeriales</taxon>
        <taxon>Botryosphaeriaceae</taxon>
        <taxon>Lasiodiplodia</taxon>
    </lineage>
</organism>
<dbReference type="OrthoDB" id="5046242at2759"/>
<accession>A0A5N5DKF3</accession>
<evidence type="ECO:0000313" key="4">
    <source>
        <dbReference type="Proteomes" id="UP000325902"/>
    </source>
</evidence>
<dbReference type="Gene3D" id="3.50.50.60">
    <property type="entry name" value="FAD/NAD(P)-binding domain"/>
    <property type="match status" value="1"/>
</dbReference>
<evidence type="ECO:0000313" key="3">
    <source>
        <dbReference type="EMBL" id="KAB2578386.1"/>
    </source>
</evidence>
<dbReference type="Gene3D" id="3.90.660.10">
    <property type="match status" value="1"/>
</dbReference>
<dbReference type="GO" id="GO:0016491">
    <property type="term" value="F:oxidoreductase activity"/>
    <property type="evidence" value="ECO:0007669"/>
    <property type="project" value="InterPro"/>
</dbReference>
<dbReference type="PANTHER" id="PTHR10742:SF414">
    <property type="entry name" value="CONTAINING AMINE OXIDASE, PUTATIVE (AFU_ORTHOLOGUE AFUA_3G12150)-RELATED"/>
    <property type="match status" value="1"/>
</dbReference>
<dbReference type="GO" id="GO:0003682">
    <property type="term" value="F:chromatin binding"/>
    <property type="evidence" value="ECO:0007669"/>
    <property type="project" value="TreeGrafter"/>
</dbReference>
<evidence type="ECO:0000256" key="1">
    <source>
        <dbReference type="SAM" id="MobiDB-lite"/>
    </source>
</evidence>
<dbReference type="InterPro" id="IPR050281">
    <property type="entry name" value="Flavin_monoamine_oxidase"/>
</dbReference>
<keyword evidence="4" id="KW-1185">Reference proteome</keyword>